<feature type="region of interest" description="Disordered" evidence="1">
    <location>
        <begin position="84"/>
        <end position="106"/>
    </location>
</feature>
<name>A0A6M3M0Q7_9ZZZZ</name>
<organism evidence="2">
    <name type="scientific">viral metagenome</name>
    <dbReference type="NCBI Taxonomy" id="1070528"/>
    <lineage>
        <taxon>unclassified sequences</taxon>
        <taxon>metagenomes</taxon>
        <taxon>organismal metagenomes</taxon>
    </lineage>
</organism>
<evidence type="ECO:0000256" key="1">
    <source>
        <dbReference type="SAM" id="MobiDB-lite"/>
    </source>
</evidence>
<dbReference type="AlphaFoldDB" id="A0A6M3M0Q7"/>
<evidence type="ECO:0000313" key="3">
    <source>
        <dbReference type="EMBL" id="QJB04218.1"/>
    </source>
</evidence>
<gene>
    <name evidence="2" type="ORF">MM171A00907_0003</name>
    <name evidence="3" type="ORF">MM171B00424_0003</name>
</gene>
<protein>
    <submittedName>
        <fullName evidence="2">Uncharacterized protein</fullName>
    </submittedName>
</protein>
<reference evidence="2" key="1">
    <citation type="submission" date="2020-03" db="EMBL/GenBank/DDBJ databases">
        <title>The deep terrestrial virosphere.</title>
        <authorList>
            <person name="Holmfeldt K."/>
            <person name="Nilsson E."/>
            <person name="Simone D."/>
            <person name="Lopez-Fernandez M."/>
            <person name="Wu X."/>
            <person name="de Brujin I."/>
            <person name="Lundin D."/>
            <person name="Andersson A."/>
            <person name="Bertilsson S."/>
            <person name="Dopson M."/>
        </authorList>
    </citation>
    <scope>NUCLEOTIDE SEQUENCE</scope>
    <source>
        <strain evidence="2">MM171A00907</strain>
        <strain evidence="3">MM171B00424</strain>
    </source>
</reference>
<accession>A0A6M3M0Q7</accession>
<evidence type="ECO:0000313" key="2">
    <source>
        <dbReference type="EMBL" id="QJA99779.1"/>
    </source>
</evidence>
<proteinExistence type="predicted"/>
<dbReference type="EMBL" id="MT143876">
    <property type="protein sequence ID" value="QJB04218.1"/>
    <property type="molecule type" value="Genomic_DNA"/>
</dbReference>
<sequence>MLIEIKQIKFKELAAAVKVLNDSGFLKEAIPTVGQSKEAIVRAFVRSVQAIPDDADGNWTGPAEVADYYEKIVILPPPAVVAEEKKEKNEKAKKEPKEKKELKEKIPKEKSVSSIDLMKELLAKKTSDAEITKVFTEKFQKKDPKVTADFVEKRIKIYKNLAK</sequence>
<dbReference type="EMBL" id="MT143667">
    <property type="protein sequence ID" value="QJA99779.1"/>
    <property type="molecule type" value="Genomic_DNA"/>
</dbReference>